<sequence length="77" mass="8884">TNSGRIPPNQQEIYDNLSFTNGENYFQSTNSFVTTNSEPINDLPSSYDEIEQDERIQVQENTNIDANYLSDRIADEY</sequence>
<protein>
    <submittedName>
        <fullName evidence="1">22412_t:CDS:1</fullName>
    </submittedName>
</protein>
<name>A0A9N9KEU8_9GLOM</name>
<gene>
    <name evidence="1" type="ORF">CPELLU_LOCUS20008</name>
</gene>
<comment type="caution">
    <text evidence="1">The sequence shown here is derived from an EMBL/GenBank/DDBJ whole genome shotgun (WGS) entry which is preliminary data.</text>
</comment>
<proteinExistence type="predicted"/>
<dbReference type="Proteomes" id="UP000789759">
    <property type="component" value="Unassembled WGS sequence"/>
</dbReference>
<reference evidence="1" key="1">
    <citation type="submission" date="2021-06" db="EMBL/GenBank/DDBJ databases">
        <authorList>
            <person name="Kallberg Y."/>
            <person name="Tangrot J."/>
            <person name="Rosling A."/>
        </authorList>
    </citation>
    <scope>NUCLEOTIDE SEQUENCE</scope>
    <source>
        <strain evidence="1">FL966</strain>
    </source>
</reference>
<evidence type="ECO:0000313" key="1">
    <source>
        <dbReference type="EMBL" id="CAG8824555.1"/>
    </source>
</evidence>
<feature type="non-terminal residue" evidence="1">
    <location>
        <position position="77"/>
    </location>
</feature>
<dbReference type="AlphaFoldDB" id="A0A9N9KEU8"/>
<accession>A0A9N9KEU8</accession>
<keyword evidence="2" id="KW-1185">Reference proteome</keyword>
<dbReference type="EMBL" id="CAJVQA010054484">
    <property type="protein sequence ID" value="CAG8824555.1"/>
    <property type="molecule type" value="Genomic_DNA"/>
</dbReference>
<evidence type="ECO:0000313" key="2">
    <source>
        <dbReference type="Proteomes" id="UP000789759"/>
    </source>
</evidence>
<organism evidence="1 2">
    <name type="scientific">Cetraspora pellucida</name>
    <dbReference type="NCBI Taxonomy" id="1433469"/>
    <lineage>
        <taxon>Eukaryota</taxon>
        <taxon>Fungi</taxon>
        <taxon>Fungi incertae sedis</taxon>
        <taxon>Mucoromycota</taxon>
        <taxon>Glomeromycotina</taxon>
        <taxon>Glomeromycetes</taxon>
        <taxon>Diversisporales</taxon>
        <taxon>Gigasporaceae</taxon>
        <taxon>Cetraspora</taxon>
    </lineage>
</organism>